<reference evidence="1 2" key="1">
    <citation type="submission" date="2016-08" db="EMBL/GenBank/DDBJ databases">
        <authorList>
            <person name="Seilhamer J.J."/>
        </authorList>
    </citation>
    <scope>NUCLEOTIDE SEQUENCE [LARGE SCALE GENOMIC DNA]</scope>
    <source>
        <strain evidence="1 2">CFBP2542</strain>
    </source>
</reference>
<sequence>MVAIVAEQWAYLIPACGRWRARRLGRRLPSQHAGTRQWRAAVHRGADLRAVSAAAFAAASPCLVQAPLQVERRPC</sequence>
<proteinExistence type="predicted"/>
<name>A0A2S7DN33_9XANT</name>
<comment type="caution">
    <text evidence="1">The sequence shown here is derived from an EMBL/GenBank/DDBJ whole genome shotgun (WGS) entry which is preliminary data.</text>
</comment>
<accession>A0A2S7DN33</accession>
<organism evidence="1 2">
    <name type="scientific">Xanthomonas cucurbitae</name>
    <dbReference type="NCBI Taxonomy" id="56453"/>
    <lineage>
        <taxon>Bacteria</taxon>
        <taxon>Pseudomonadati</taxon>
        <taxon>Pseudomonadota</taxon>
        <taxon>Gammaproteobacteria</taxon>
        <taxon>Lysobacterales</taxon>
        <taxon>Lysobacteraceae</taxon>
        <taxon>Xanthomonas</taxon>
    </lineage>
</organism>
<dbReference type="EMBL" id="MDED01000032">
    <property type="protein sequence ID" value="PPU75223.1"/>
    <property type="molecule type" value="Genomic_DNA"/>
</dbReference>
<dbReference type="AlphaFoldDB" id="A0A2S7DN33"/>
<evidence type="ECO:0000313" key="1">
    <source>
        <dbReference type="EMBL" id="PPU75223.1"/>
    </source>
</evidence>
<gene>
    <name evidence="1" type="ORF">XcuCFBP2542_15190</name>
</gene>
<evidence type="ECO:0000313" key="2">
    <source>
        <dbReference type="Proteomes" id="UP000239561"/>
    </source>
</evidence>
<dbReference type="Proteomes" id="UP000239561">
    <property type="component" value="Unassembled WGS sequence"/>
</dbReference>
<protein>
    <submittedName>
        <fullName evidence="1">Uncharacterized protein</fullName>
    </submittedName>
</protein>